<dbReference type="GeneID" id="119643402"/>
<accession>A0A9C5ZLK5</accession>
<dbReference type="Proteomes" id="UP000092443">
    <property type="component" value="Unplaced"/>
</dbReference>
<sequence length="134" mass="14968">MRDCNNIITFFARKGVHNHSKEQLFEYNTSLSAENLNVALLERMHTKGANVCLAAVPNRDECPLEREPLEYLFDLVWENAVQSKLEIPIIDHAANVLNVIQPADCRIQASLNEVFNESSVTASAVNTLSNTANI</sequence>
<dbReference type="RefSeq" id="XP_037898679.1">
    <property type="nucleotide sequence ID" value="XM_038042751.1"/>
</dbReference>
<reference evidence="2" key="1">
    <citation type="submission" date="2025-08" db="UniProtKB">
        <authorList>
            <consortium name="RefSeq"/>
        </authorList>
    </citation>
    <scope>IDENTIFICATION</scope>
    <source>
        <tissue evidence="2">Whole body pupa</tissue>
    </source>
</reference>
<evidence type="ECO:0000313" key="2">
    <source>
        <dbReference type="RefSeq" id="XP_037898679.1"/>
    </source>
</evidence>
<gene>
    <name evidence="2" type="primary">LOC119643402</name>
</gene>
<name>A0A9C5ZLK5_9MUSC</name>
<protein>
    <submittedName>
        <fullName evidence="2">Uncharacterized protein LOC119643402</fullName>
    </submittedName>
</protein>
<proteinExistence type="predicted"/>
<dbReference type="KEGG" id="gfs:119643402"/>
<keyword evidence="1" id="KW-1185">Reference proteome</keyword>
<evidence type="ECO:0000313" key="1">
    <source>
        <dbReference type="Proteomes" id="UP000092443"/>
    </source>
</evidence>
<dbReference type="AlphaFoldDB" id="A0A9C5ZLK5"/>
<organism evidence="1 2">
    <name type="scientific">Glossina fuscipes</name>
    <dbReference type="NCBI Taxonomy" id="7396"/>
    <lineage>
        <taxon>Eukaryota</taxon>
        <taxon>Metazoa</taxon>
        <taxon>Ecdysozoa</taxon>
        <taxon>Arthropoda</taxon>
        <taxon>Hexapoda</taxon>
        <taxon>Insecta</taxon>
        <taxon>Pterygota</taxon>
        <taxon>Neoptera</taxon>
        <taxon>Endopterygota</taxon>
        <taxon>Diptera</taxon>
        <taxon>Brachycera</taxon>
        <taxon>Muscomorpha</taxon>
        <taxon>Hippoboscoidea</taxon>
        <taxon>Glossinidae</taxon>
        <taxon>Glossina</taxon>
    </lineage>
</organism>